<dbReference type="CDD" id="cd17574">
    <property type="entry name" value="REC_OmpR"/>
    <property type="match status" value="1"/>
</dbReference>
<dbReference type="InterPro" id="IPR001789">
    <property type="entry name" value="Sig_transdc_resp-reg_receiver"/>
</dbReference>
<gene>
    <name evidence="12" type="ORF">QJ036_06115</name>
</gene>
<evidence type="ECO:0000256" key="8">
    <source>
        <dbReference type="PROSITE-ProRule" id="PRU00169"/>
    </source>
</evidence>
<feature type="modified residue" description="4-aspartylphosphate" evidence="8">
    <location>
        <position position="53"/>
    </location>
</feature>
<evidence type="ECO:0000259" key="10">
    <source>
        <dbReference type="PROSITE" id="PS50110"/>
    </source>
</evidence>
<keyword evidence="13" id="KW-1185">Reference proteome</keyword>
<comment type="function">
    <text evidence="7">May play the central regulatory role in sporulation. It may be an element of the effector pathway responsible for the activation of sporulation genes in response to nutritional stress. Spo0A may act in concert with spo0H (a sigma factor) to control the expression of some genes that are critical to the sporulation process.</text>
</comment>
<feature type="domain" description="Response regulatory" evidence="10">
    <location>
        <begin position="4"/>
        <end position="117"/>
    </location>
</feature>
<proteinExistence type="predicted"/>
<dbReference type="AlphaFoldDB" id="A0AAP4B967"/>
<dbReference type="PANTHER" id="PTHR48111:SF40">
    <property type="entry name" value="PHOSPHATE REGULON TRANSCRIPTIONAL REGULATORY PROTEIN PHOB"/>
    <property type="match status" value="1"/>
</dbReference>
<dbReference type="GO" id="GO:0032993">
    <property type="term" value="C:protein-DNA complex"/>
    <property type="evidence" value="ECO:0007669"/>
    <property type="project" value="TreeGrafter"/>
</dbReference>
<dbReference type="RefSeq" id="WP_283230558.1">
    <property type="nucleotide sequence ID" value="NZ_JASGBQ010000007.1"/>
</dbReference>
<evidence type="ECO:0000256" key="6">
    <source>
        <dbReference type="ARBA" id="ARBA00023163"/>
    </source>
</evidence>
<dbReference type="PANTHER" id="PTHR48111">
    <property type="entry name" value="REGULATOR OF RPOS"/>
    <property type="match status" value="1"/>
</dbReference>
<evidence type="ECO:0000256" key="5">
    <source>
        <dbReference type="ARBA" id="ARBA00023125"/>
    </source>
</evidence>
<dbReference type="FunFam" id="3.40.50.2300:FF:000001">
    <property type="entry name" value="DNA-binding response regulator PhoB"/>
    <property type="match status" value="1"/>
</dbReference>
<dbReference type="InterPro" id="IPR011006">
    <property type="entry name" value="CheY-like_superfamily"/>
</dbReference>
<protein>
    <recommendedName>
        <fullName evidence="1">Stage 0 sporulation protein A homolog</fullName>
    </recommendedName>
</protein>
<feature type="DNA-binding region" description="OmpR/PhoB-type" evidence="9">
    <location>
        <begin position="129"/>
        <end position="228"/>
    </location>
</feature>
<dbReference type="Pfam" id="PF00072">
    <property type="entry name" value="Response_reg"/>
    <property type="match status" value="1"/>
</dbReference>
<dbReference type="GO" id="GO:0000156">
    <property type="term" value="F:phosphorelay response regulator activity"/>
    <property type="evidence" value="ECO:0007669"/>
    <property type="project" value="TreeGrafter"/>
</dbReference>
<accession>A0AAP4B967</accession>
<evidence type="ECO:0000256" key="1">
    <source>
        <dbReference type="ARBA" id="ARBA00018672"/>
    </source>
</evidence>
<keyword evidence="5 9" id="KW-0238">DNA-binding</keyword>
<dbReference type="GO" id="GO:0006355">
    <property type="term" value="P:regulation of DNA-templated transcription"/>
    <property type="evidence" value="ECO:0007669"/>
    <property type="project" value="InterPro"/>
</dbReference>
<sequence>MGERILIVEDEPSVREGLIEALAWEGYEPCGVETGEEALEKFQGEKWDLCILDVKLPGESGFEVCRKLREHWQTPILFLTAFSDEANTVRGLELGGDDYVAKPFRLKELLSRVRSLIRRARMGQETEEGKYLTSGAFSLNLKSRKIEQNGEELIFTPKECQMVYLLMNAWPDKVSRQELVEVVWDKNGKYIEDNTIRVHVSRLREKLGTFEGKTYLETVRGVGYRWNLPVKRQ</sequence>
<dbReference type="GO" id="GO:0005829">
    <property type="term" value="C:cytosol"/>
    <property type="evidence" value="ECO:0007669"/>
    <property type="project" value="TreeGrafter"/>
</dbReference>
<evidence type="ECO:0000259" key="11">
    <source>
        <dbReference type="PROSITE" id="PS51755"/>
    </source>
</evidence>
<dbReference type="PROSITE" id="PS50110">
    <property type="entry name" value="RESPONSE_REGULATORY"/>
    <property type="match status" value="1"/>
</dbReference>
<dbReference type="Gene3D" id="1.10.10.10">
    <property type="entry name" value="Winged helix-like DNA-binding domain superfamily/Winged helix DNA-binding domain"/>
    <property type="match status" value="1"/>
</dbReference>
<keyword evidence="2 8" id="KW-0597">Phosphoprotein</keyword>
<dbReference type="PROSITE" id="PS51755">
    <property type="entry name" value="OMPR_PHOB"/>
    <property type="match status" value="1"/>
</dbReference>
<comment type="caution">
    <text evidence="12">The sequence shown here is derived from an EMBL/GenBank/DDBJ whole genome shotgun (WGS) entry which is preliminary data.</text>
</comment>
<keyword evidence="3" id="KW-0902">Two-component regulatory system</keyword>
<feature type="domain" description="OmpR/PhoB-type" evidence="11">
    <location>
        <begin position="129"/>
        <end position="228"/>
    </location>
</feature>
<dbReference type="Gene3D" id="6.10.250.690">
    <property type="match status" value="1"/>
</dbReference>
<evidence type="ECO:0000256" key="2">
    <source>
        <dbReference type="ARBA" id="ARBA00022553"/>
    </source>
</evidence>
<dbReference type="InterPro" id="IPR001867">
    <property type="entry name" value="OmpR/PhoB-type_DNA-bd"/>
</dbReference>
<organism evidence="12 13">
    <name type="scientific">Fusibacillus kribbianus</name>
    <dbReference type="NCBI Taxonomy" id="3044208"/>
    <lineage>
        <taxon>Bacteria</taxon>
        <taxon>Bacillati</taxon>
        <taxon>Bacillota</taxon>
        <taxon>Clostridia</taxon>
        <taxon>Lachnospirales</taxon>
        <taxon>Lachnospiraceae</taxon>
        <taxon>Fusibacillus</taxon>
    </lineage>
</organism>
<evidence type="ECO:0000256" key="3">
    <source>
        <dbReference type="ARBA" id="ARBA00023012"/>
    </source>
</evidence>
<evidence type="ECO:0000256" key="7">
    <source>
        <dbReference type="ARBA" id="ARBA00024867"/>
    </source>
</evidence>
<reference evidence="12 13" key="1">
    <citation type="submission" date="2023-05" db="EMBL/GenBank/DDBJ databases">
        <title>[ruminococcus] sp. nov., isolated from a pig farm feces dump.</title>
        <authorList>
            <person name="Chang Y.-H."/>
        </authorList>
    </citation>
    <scope>NUCLEOTIDE SEQUENCE [LARGE SCALE GENOMIC DNA]</scope>
    <source>
        <strain evidence="12 13">YH-rum2234</strain>
    </source>
</reference>
<dbReference type="Pfam" id="PF00486">
    <property type="entry name" value="Trans_reg_C"/>
    <property type="match status" value="1"/>
</dbReference>
<keyword evidence="6" id="KW-0804">Transcription</keyword>
<evidence type="ECO:0000256" key="4">
    <source>
        <dbReference type="ARBA" id="ARBA00023015"/>
    </source>
</evidence>
<dbReference type="Proteomes" id="UP001300383">
    <property type="component" value="Unassembled WGS sequence"/>
</dbReference>
<dbReference type="SUPFAM" id="SSF52172">
    <property type="entry name" value="CheY-like"/>
    <property type="match status" value="1"/>
</dbReference>
<dbReference type="SMART" id="SM00448">
    <property type="entry name" value="REC"/>
    <property type="match status" value="1"/>
</dbReference>
<evidence type="ECO:0000313" key="12">
    <source>
        <dbReference type="EMBL" id="MDI9242054.1"/>
    </source>
</evidence>
<dbReference type="SMART" id="SM00862">
    <property type="entry name" value="Trans_reg_C"/>
    <property type="match status" value="1"/>
</dbReference>
<evidence type="ECO:0000256" key="9">
    <source>
        <dbReference type="PROSITE-ProRule" id="PRU01091"/>
    </source>
</evidence>
<dbReference type="InterPro" id="IPR036388">
    <property type="entry name" value="WH-like_DNA-bd_sf"/>
</dbReference>
<dbReference type="GO" id="GO:0000976">
    <property type="term" value="F:transcription cis-regulatory region binding"/>
    <property type="evidence" value="ECO:0007669"/>
    <property type="project" value="TreeGrafter"/>
</dbReference>
<dbReference type="Gene3D" id="3.40.50.2300">
    <property type="match status" value="1"/>
</dbReference>
<keyword evidence="4" id="KW-0805">Transcription regulation</keyword>
<name>A0AAP4B967_9FIRM</name>
<evidence type="ECO:0000313" key="13">
    <source>
        <dbReference type="Proteomes" id="UP001300383"/>
    </source>
</evidence>
<dbReference type="CDD" id="cd00383">
    <property type="entry name" value="trans_reg_C"/>
    <property type="match status" value="1"/>
</dbReference>
<dbReference type="EMBL" id="JASGBQ010000007">
    <property type="protein sequence ID" value="MDI9242054.1"/>
    <property type="molecule type" value="Genomic_DNA"/>
</dbReference>
<dbReference type="InterPro" id="IPR039420">
    <property type="entry name" value="WalR-like"/>
</dbReference>